<comment type="similarity">
    <text evidence="2 8">Belongs to the Mediator complex subunit 6 family.</text>
</comment>
<dbReference type="Proteomes" id="UP000033483">
    <property type="component" value="Unassembled WGS sequence"/>
</dbReference>
<feature type="region of interest" description="Disordered" evidence="9">
    <location>
        <begin position="165"/>
        <end position="211"/>
    </location>
</feature>
<evidence type="ECO:0000256" key="3">
    <source>
        <dbReference type="ARBA" id="ARBA00020634"/>
    </source>
</evidence>
<evidence type="ECO:0000256" key="1">
    <source>
        <dbReference type="ARBA" id="ARBA00004123"/>
    </source>
</evidence>
<dbReference type="GO" id="GO:0016592">
    <property type="term" value="C:mediator complex"/>
    <property type="evidence" value="ECO:0007669"/>
    <property type="project" value="InterPro"/>
</dbReference>
<dbReference type="PANTHER" id="PTHR13104">
    <property type="entry name" value="MED-6-RELATED"/>
    <property type="match status" value="1"/>
</dbReference>
<evidence type="ECO:0000256" key="7">
    <source>
        <dbReference type="ARBA" id="ARBA00031259"/>
    </source>
</evidence>
<evidence type="ECO:0000256" key="2">
    <source>
        <dbReference type="ARBA" id="ARBA00007526"/>
    </source>
</evidence>
<accession>A0A0F4Z963</accession>
<dbReference type="InterPro" id="IPR007018">
    <property type="entry name" value="Mediator_Med6"/>
</dbReference>
<organism evidence="10 11">
    <name type="scientific">Thielaviopsis punctulata</name>
    <dbReference type="NCBI Taxonomy" id="72032"/>
    <lineage>
        <taxon>Eukaryota</taxon>
        <taxon>Fungi</taxon>
        <taxon>Dikarya</taxon>
        <taxon>Ascomycota</taxon>
        <taxon>Pezizomycotina</taxon>
        <taxon>Sordariomycetes</taxon>
        <taxon>Hypocreomycetidae</taxon>
        <taxon>Microascales</taxon>
        <taxon>Ceratocystidaceae</taxon>
        <taxon>Thielaviopsis</taxon>
    </lineage>
</organism>
<dbReference type="OrthoDB" id="344220at2759"/>
<feature type="compositionally biased region" description="Basic and acidic residues" evidence="9">
    <location>
        <begin position="292"/>
        <end position="312"/>
    </location>
</feature>
<comment type="function">
    <text evidence="8">Component of the Mediator complex, a coactivator involved in the regulated transcription of nearly all RNA polymerase II-dependent genes. Mediator functions as a bridge to convey information from gene-specific regulatory proteins to the basal RNA polymerase II transcription machinery. Mediator is recruited to promoters by direct interactions with regulatory proteins and serves as a scaffold for the assembly of a functional preinitiation complex with RNA polymerase II and the general transcription factors.</text>
</comment>
<keyword evidence="4 8" id="KW-0805">Transcription regulation</keyword>
<gene>
    <name evidence="8" type="primary">MED6</name>
    <name evidence="10" type="ORF">TD95_002472</name>
</gene>
<dbReference type="Gene3D" id="3.10.450.580">
    <property type="entry name" value="Mediator complex, subunit Med6"/>
    <property type="match status" value="1"/>
</dbReference>
<evidence type="ECO:0000256" key="6">
    <source>
        <dbReference type="ARBA" id="ARBA00023242"/>
    </source>
</evidence>
<dbReference type="Pfam" id="PF04934">
    <property type="entry name" value="Med6"/>
    <property type="match status" value="1"/>
</dbReference>
<dbReference type="EMBL" id="LAEV01001908">
    <property type="protein sequence ID" value="KKA27049.1"/>
    <property type="molecule type" value="Genomic_DNA"/>
</dbReference>
<sequence length="331" mass="35927">MLSQEPVLDEIQWRSPQAVMEFGGIHSNTVLYYFSRSPFFNETSNNAVLFSQAMHNQSMFPLIQTREAFEGHLRTMAGMEFMVVEEPAEMGPGMGTGVWVINKQMRKKVPGEEDEVSVLATYFVVGDNIYQAPTLADVINSRVATIANSMRSLISEFESVRDWSASEGHSYVQPPSKKDSDIFGVRSASQTPQASGSTSASHALLSTNNADANEERMLQRLAEESMMLHMRYGNNYIDENPITGEPGKFHLSSTGRAVAAAAAAAQSNVGLVNGVNNMVPASVAMLRGEGGTGKKEDGKKEASLGNKADRKGVPKPKRRKSKSNVSTPAAS</sequence>
<comment type="subcellular location">
    <subcellularLocation>
        <location evidence="1 8">Nucleus</location>
    </subcellularLocation>
</comment>
<dbReference type="GO" id="GO:0003712">
    <property type="term" value="F:transcription coregulator activity"/>
    <property type="evidence" value="ECO:0007669"/>
    <property type="project" value="InterPro"/>
</dbReference>
<dbReference type="AlphaFoldDB" id="A0A0F4Z963"/>
<name>A0A0F4Z963_9PEZI</name>
<comment type="caution">
    <text evidence="10">The sequence shown here is derived from an EMBL/GenBank/DDBJ whole genome shotgun (WGS) entry which is preliminary data.</text>
</comment>
<dbReference type="InterPro" id="IPR038566">
    <property type="entry name" value="Mediator_Med6_sf"/>
</dbReference>
<keyword evidence="8" id="KW-0010">Activator</keyword>
<feature type="compositionally biased region" description="Basic residues" evidence="9">
    <location>
        <begin position="313"/>
        <end position="322"/>
    </location>
</feature>
<proteinExistence type="inferred from homology"/>
<dbReference type="GO" id="GO:0006357">
    <property type="term" value="P:regulation of transcription by RNA polymerase II"/>
    <property type="evidence" value="ECO:0007669"/>
    <property type="project" value="InterPro"/>
</dbReference>
<evidence type="ECO:0000313" key="11">
    <source>
        <dbReference type="Proteomes" id="UP000033483"/>
    </source>
</evidence>
<evidence type="ECO:0000313" key="10">
    <source>
        <dbReference type="EMBL" id="KKA27049.1"/>
    </source>
</evidence>
<evidence type="ECO:0000256" key="9">
    <source>
        <dbReference type="SAM" id="MobiDB-lite"/>
    </source>
</evidence>
<feature type="region of interest" description="Disordered" evidence="9">
    <location>
        <begin position="288"/>
        <end position="331"/>
    </location>
</feature>
<evidence type="ECO:0000256" key="8">
    <source>
        <dbReference type="RuleBase" id="RU364143"/>
    </source>
</evidence>
<feature type="compositionally biased region" description="Polar residues" evidence="9">
    <location>
        <begin position="187"/>
        <end position="211"/>
    </location>
</feature>
<keyword evidence="5 8" id="KW-0804">Transcription</keyword>
<protein>
    <recommendedName>
        <fullName evidence="3 8">Mediator of RNA polymerase II transcription subunit 6</fullName>
    </recommendedName>
    <alternativeName>
        <fullName evidence="7 8">Mediator complex subunit 6</fullName>
    </alternativeName>
</protein>
<evidence type="ECO:0000256" key="5">
    <source>
        <dbReference type="ARBA" id="ARBA00023163"/>
    </source>
</evidence>
<evidence type="ECO:0000256" key="4">
    <source>
        <dbReference type="ARBA" id="ARBA00023015"/>
    </source>
</evidence>
<comment type="subunit">
    <text evidence="8">Component of the Mediator complex.</text>
</comment>
<keyword evidence="6 8" id="KW-0539">Nucleus</keyword>
<keyword evidence="11" id="KW-1185">Reference proteome</keyword>
<reference evidence="10 11" key="1">
    <citation type="submission" date="2015-03" db="EMBL/GenBank/DDBJ databases">
        <authorList>
            <person name="Radwan O."/>
            <person name="Al-Naeli F.A."/>
            <person name="Rendon G.A."/>
            <person name="Fields C."/>
        </authorList>
    </citation>
    <scope>NUCLEOTIDE SEQUENCE [LARGE SCALE GENOMIC DNA]</scope>
    <source>
        <strain evidence="10">CR-DP1</strain>
    </source>
</reference>